<keyword evidence="2" id="KW-1185">Reference proteome</keyword>
<sequence length="94" mass="10029">MRLRRDGIVVIRVQRTFGVDSALTFKVVEAPAVGSVRNFDRPGDRAELVHLAPDQASAEAWLSVHGYPNAVLCPVTNEEGTATIGEAMIAAKAA</sequence>
<organism evidence="1 2">
    <name type="scientific">Fulvimarina manganoxydans</name>
    <dbReference type="NCBI Taxonomy" id="937218"/>
    <lineage>
        <taxon>Bacteria</taxon>
        <taxon>Pseudomonadati</taxon>
        <taxon>Pseudomonadota</taxon>
        <taxon>Alphaproteobacteria</taxon>
        <taxon>Hyphomicrobiales</taxon>
        <taxon>Aurantimonadaceae</taxon>
        <taxon>Fulvimarina</taxon>
    </lineage>
</organism>
<gene>
    <name evidence="1" type="ORF">SAMN06297251_10880</name>
</gene>
<dbReference type="AlphaFoldDB" id="A0A1W2C121"/>
<protein>
    <submittedName>
        <fullName evidence="1">Uncharacterized protein</fullName>
    </submittedName>
</protein>
<reference evidence="1 2" key="1">
    <citation type="submission" date="2017-04" db="EMBL/GenBank/DDBJ databases">
        <authorList>
            <person name="Afonso C.L."/>
            <person name="Miller P.J."/>
            <person name="Scott M.A."/>
            <person name="Spackman E."/>
            <person name="Goraichik I."/>
            <person name="Dimitrov K.M."/>
            <person name="Suarez D.L."/>
            <person name="Swayne D.E."/>
        </authorList>
    </citation>
    <scope>NUCLEOTIDE SEQUENCE [LARGE SCALE GENOMIC DNA]</scope>
    <source>
        <strain evidence="1 2">CGMCC 1.10972</strain>
    </source>
</reference>
<dbReference type="RefSeq" id="WP_425292955.1">
    <property type="nucleotide sequence ID" value="NZ_FWXR01000008.1"/>
</dbReference>
<proteinExistence type="predicted"/>
<dbReference type="Proteomes" id="UP000192656">
    <property type="component" value="Unassembled WGS sequence"/>
</dbReference>
<accession>A0A1W2C121</accession>
<dbReference type="STRING" id="937218.SAMN06297251_10880"/>
<evidence type="ECO:0000313" key="2">
    <source>
        <dbReference type="Proteomes" id="UP000192656"/>
    </source>
</evidence>
<name>A0A1W2C121_9HYPH</name>
<dbReference type="EMBL" id="FWXR01000008">
    <property type="protein sequence ID" value="SMC78925.1"/>
    <property type="molecule type" value="Genomic_DNA"/>
</dbReference>
<evidence type="ECO:0000313" key="1">
    <source>
        <dbReference type="EMBL" id="SMC78925.1"/>
    </source>
</evidence>